<keyword evidence="4" id="KW-1185">Reference proteome</keyword>
<dbReference type="PANTHER" id="PTHR34611">
    <property type="match status" value="1"/>
</dbReference>
<dbReference type="GO" id="GO:0006310">
    <property type="term" value="P:DNA recombination"/>
    <property type="evidence" value="ECO:0007669"/>
    <property type="project" value="TreeGrafter"/>
</dbReference>
<dbReference type="InterPro" id="IPR006842">
    <property type="entry name" value="Transposase_31"/>
</dbReference>
<feature type="domain" description="Transposase (putative) YhgA-like" evidence="2">
    <location>
        <begin position="10"/>
        <end position="209"/>
    </location>
</feature>
<proteinExistence type="inferred from homology"/>
<sequence length="333" mass="38000">MKNKKAIPTAHDATFKKFMAQIENARNFFDIHLPEKIKKLCDFNTLALTNSSFIDHELRSRISDVLYSVKTQQGDGYIYVLVEHQSTPDKMMAWRLMHYAFMAMNQHLRQGNKALPLVVPVLFYHGDSSPYPFQQRWTQCFSLPDLAEDIYFNPFPLVDVTVIDDNELINHRKIAIMELAMKHKNLREGFKAVTTLLAQVLKDNYNSDNDVVTILNYLFAIMDSPHFEQVLQQLIEQVDNHQEVIMSIAQRLHEKGRKEGIQQGMSQGIQQGISQGIQQGISQGIQQGISQGIQQGEKRASANIARTLLKNGVNIELIMESTGLSREEVLSLQ</sequence>
<dbReference type="Pfam" id="PF04754">
    <property type="entry name" value="Transposase_31"/>
    <property type="match status" value="1"/>
</dbReference>
<dbReference type="RefSeq" id="WP_038234809.1">
    <property type="nucleotide sequence ID" value="NZ_CAWLWS010000024.1"/>
</dbReference>
<dbReference type="InterPro" id="IPR010106">
    <property type="entry name" value="RpnA"/>
</dbReference>
<reference evidence="3" key="1">
    <citation type="submission" date="2013-11" db="EMBL/GenBank/DDBJ databases">
        <title>Draft genome sequence and annotation of the entomopathogenic bacteria, Xenorhabdus cabanillasi strain JM26 and Xenorhabdus szentirmai strain DSM 16338.</title>
        <authorList>
            <person name="Gualtieri M."/>
            <person name="Ogier J.C."/>
            <person name="Pages S."/>
            <person name="Givaudan A."/>
            <person name="Gaudriault S."/>
        </authorList>
    </citation>
    <scope>NUCLEOTIDE SEQUENCE [LARGE SCALE GENOMIC DNA]</scope>
    <source>
        <strain evidence="3">DSM 16338</strain>
    </source>
</reference>
<dbReference type="GeneID" id="97123531"/>
<evidence type="ECO:0000313" key="3">
    <source>
        <dbReference type="EMBL" id="CDL81303.1"/>
    </source>
</evidence>
<accession>W1ITY6</accession>
<comment type="caution">
    <text evidence="3">The sequence shown here is derived from an EMBL/GenBank/DDBJ whole genome shotgun (WGS) entry which is preliminary data.</text>
</comment>
<dbReference type="PANTHER" id="PTHR34611:SF2">
    <property type="entry name" value="INACTIVE RECOMBINATION-PROMOTING NUCLEASE-LIKE PROTEIN RPNE-RELATED"/>
    <property type="match status" value="1"/>
</dbReference>
<dbReference type="GO" id="GO:0003774">
    <property type="term" value="F:cytoskeletal motor activity"/>
    <property type="evidence" value="ECO:0007669"/>
    <property type="project" value="InterPro"/>
</dbReference>
<dbReference type="OrthoDB" id="6532193at2"/>
<gene>
    <name evidence="3" type="ORF">XSR1_120034</name>
</gene>
<organism evidence="3 4">
    <name type="scientific">Xenorhabdus szentirmaii DSM 16338</name>
    <dbReference type="NCBI Taxonomy" id="1427518"/>
    <lineage>
        <taxon>Bacteria</taxon>
        <taxon>Pseudomonadati</taxon>
        <taxon>Pseudomonadota</taxon>
        <taxon>Gammaproteobacteria</taxon>
        <taxon>Enterobacterales</taxon>
        <taxon>Morganellaceae</taxon>
        <taxon>Xenorhabdus</taxon>
    </lineage>
</organism>
<dbReference type="PRINTS" id="PR01003">
    <property type="entry name" value="FLGFLIH"/>
</dbReference>
<dbReference type="EMBL" id="CBXF010000024">
    <property type="protein sequence ID" value="CDL81303.1"/>
    <property type="molecule type" value="Genomic_DNA"/>
</dbReference>
<protein>
    <recommendedName>
        <fullName evidence="2">Transposase (putative) YhgA-like domain-containing protein</fullName>
    </recommendedName>
</protein>
<dbReference type="STRING" id="1427518.XSR1_120034"/>
<dbReference type="Proteomes" id="UP000019202">
    <property type="component" value="Unassembled WGS sequence"/>
</dbReference>
<evidence type="ECO:0000256" key="1">
    <source>
        <dbReference type="ARBA" id="ARBA00009787"/>
    </source>
</evidence>
<dbReference type="GO" id="GO:0009288">
    <property type="term" value="C:bacterial-type flagellum"/>
    <property type="evidence" value="ECO:0007669"/>
    <property type="project" value="InterPro"/>
</dbReference>
<name>W1ITY6_9GAMM</name>
<evidence type="ECO:0000313" key="4">
    <source>
        <dbReference type="Proteomes" id="UP000019202"/>
    </source>
</evidence>
<dbReference type="AlphaFoldDB" id="W1ITY6"/>
<comment type="similarity">
    <text evidence="1">Belongs to the Rpn/YhgA-like nuclease family.</text>
</comment>
<dbReference type="InterPro" id="IPR051699">
    <property type="entry name" value="Rpn/YhgA-like_nuclease"/>
</dbReference>
<dbReference type="GO" id="GO:1990238">
    <property type="term" value="F:double-stranded DNA endonuclease activity"/>
    <property type="evidence" value="ECO:0007669"/>
    <property type="project" value="TreeGrafter"/>
</dbReference>
<dbReference type="NCBIfam" id="TIGR01784">
    <property type="entry name" value="T_den_put_tspse"/>
    <property type="match status" value="1"/>
</dbReference>
<dbReference type="GO" id="GO:0071973">
    <property type="term" value="P:bacterial-type flagellum-dependent cell motility"/>
    <property type="evidence" value="ECO:0007669"/>
    <property type="project" value="InterPro"/>
</dbReference>
<evidence type="ECO:0000259" key="2">
    <source>
        <dbReference type="Pfam" id="PF04754"/>
    </source>
</evidence>
<dbReference type="InterPro" id="IPR000563">
    <property type="entry name" value="Flag_FliH"/>
</dbReference>